<keyword evidence="2 3" id="KW-0040">ANK repeat</keyword>
<dbReference type="PROSITE" id="PS50297">
    <property type="entry name" value="ANK_REP_REGION"/>
    <property type="match status" value="2"/>
</dbReference>
<dbReference type="AlphaFoldDB" id="M2R7B3"/>
<protein>
    <submittedName>
        <fullName evidence="4">Uncharacterized protein</fullName>
    </submittedName>
</protein>
<dbReference type="SMART" id="SM00248">
    <property type="entry name" value="ANK"/>
    <property type="match status" value="2"/>
</dbReference>
<dbReference type="Pfam" id="PF12796">
    <property type="entry name" value="Ank_2"/>
    <property type="match status" value="1"/>
</dbReference>
<reference evidence="4 5" key="1">
    <citation type="journal article" date="2012" name="Proc. Natl. Acad. Sci. U.S.A.">
        <title>Comparative genomics of Ceriporiopsis subvermispora and Phanerochaete chrysosporium provide insight into selective ligninolysis.</title>
        <authorList>
            <person name="Fernandez-Fueyo E."/>
            <person name="Ruiz-Duenas F.J."/>
            <person name="Ferreira P."/>
            <person name="Floudas D."/>
            <person name="Hibbett D.S."/>
            <person name="Canessa P."/>
            <person name="Larrondo L.F."/>
            <person name="James T.Y."/>
            <person name="Seelenfreund D."/>
            <person name="Lobos S."/>
            <person name="Polanco R."/>
            <person name="Tello M."/>
            <person name="Honda Y."/>
            <person name="Watanabe T."/>
            <person name="Watanabe T."/>
            <person name="Ryu J.S."/>
            <person name="Kubicek C.P."/>
            <person name="Schmoll M."/>
            <person name="Gaskell J."/>
            <person name="Hammel K.E."/>
            <person name="St John F.J."/>
            <person name="Vanden Wymelenberg A."/>
            <person name="Sabat G."/>
            <person name="Splinter BonDurant S."/>
            <person name="Syed K."/>
            <person name="Yadav J.S."/>
            <person name="Doddapaneni H."/>
            <person name="Subramanian V."/>
            <person name="Lavin J.L."/>
            <person name="Oguiza J.A."/>
            <person name="Perez G."/>
            <person name="Pisabarro A.G."/>
            <person name="Ramirez L."/>
            <person name="Santoyo F."/>
            <person name="Master E."/>
            <person name="Coutinho P.M."/>
            <person name="Henrissat B."/>
            <person name="Lombard V."/>
            <person name="Magnuson J.K."/>
            <person name="Kuees U."/>
            <person name="Hori C."/>
            <person name="Igarashi K."/>
            <person name="Samejima M."/>
            <person name="Held B.W."/>
            <person name="Barry K.W."/>
            <person name="LaButti K.M."/>
            <person name="Lapidus A."/>
            <person name="Lindquist E.A."/>
            <person name="Lucas S.M."/>
            <person name="Riley R."/>
            <person name="Salamov A.A."/>
            <person name="Hoffmeister D."/>
            <person name="Schwenk D."/>
            <person name="Hadar Y."/>
            <person name="Yarden O."/>
            <person name="de Vries R.P."/>
            <person name="Wiebenga A."/>
            <person name="Stenlid J."/>
            <person name="Eastwood D."/>
            <person name="Grigoriev I.V."/>
            <person name="Berka R.M."/>
            <person name="Blanchette R.A."/>
            <person name="Kersten P."/>
            <person name="Martinez A.T."/>
            <person name="Vicuna R."/>
            <person name="Cullen D."/>
        </authorList>
    </citation>
    <scope>NUCLEOTIDE SEQUENCE [LARGE SCALE GENOMIC DNA]</scope>
    <source>
        <strain evidence="4 5">B</strain>
    </source>
</reference>
<dbReference type="Proteomes" id="UP000016930">
    <property type="component" value="Unassembled WGS sequence"/>
</dbReference>
<feature type="repeat" description="ANK" evidence="3">
    <location>
        <begin position="5"/>
        <end position="37"/>
    </location>
</feature>
<dbReference type="InterPro" id="IPR036770">
    <property type="entry name" value="Ankyrin_rpt-contain_sf"/>
</dbReference>
<sequence length="116" mass="12429">MQGGRYGTALQTATTGRHLQLVRLLIDHGANVNAESGEFGTALVAACAGGYDDIARLLVKKGADVKARDSGGRTALQIAMDEDNFPDFIHFDSQYDEVRAGRRTIAALLREHGADV</sequence>
<evidence type="ECO:0000256" key="1">
    <source>
        <dbReference type="ARBA" id="ARBA00022737"/>
    </source>
</evidence>
<evidence type="ECO:0000256" key="3">
    <source>
        <dbReference type="PROSITE-ProRule" id="PRU00023"/>
    </source>
</evidence>
<dbReference type="SUPFAM" id="SSF48403">
    <property type="entry name" value="Ankyrin repeat"/>
    <property type="match status" value="1"/>
</dbReference>
<evidence type="ECO:0000313" key="4">
    <source>
        <dbReference type="EMBL" id="EMD34292.1"/>
    </source>
</evidence>
<dbReference type="Gene3D" id="1.25.40.20">
    <property type="entry name" value="Ankyrin repeat-containing domain"/>
    <property type="match status" value="1"/>
</dbReference>
<proteinExistence type="predicted"/>
<dbReference type="PANTHER" id="PTHR24173:SF74">
    <property type="entry name" value="ANKYRIN REPEAT DOMAIN-CONTAINING PROTEIN 16"/>
    <property type="match status" value="1"/>
</dbReference>
<name>M2R7B3_CERS8</name>
<dbReference type="EMBL" id="KB445803">
    <property type="protein sequence ID" value="EMD34292.1"/>
    <property type="molecule type" value="Genomic_DNA"/>
</dbReference>
<organism evidence="4 5">
    <name type="scientific">Ceriporiopsis subvermispora (strain B)</name>
    <name type="common">White-rot fungus</name>
    <name type="synonym">Gelatoporia subvermispora</name>
    <dbReference type="NCBI Taxonomy" id="914234"/>
    <lineage>
        <taxon>Eukaryota</taxon>
        <taxon>Fungi</taxon>
        <taxon>Dikarya</taxon>
        <taxon>Basidiomycota</taxon>
        <taxon>Agaricomycotina</taxon>
        <taxon>Agaricomycetes</taxon>
        <taxon>Polyporales</taxon>
        <taxon>Gelatoporiaceae</taxon>
        <taxon>Gelatoporia</taxon>
    </lineage>
</organism>
<dbReference type="OrthoDB" id="194358at2759"/>
<evidence type="ECO:0000256" key="2">
    <source>
        <dbReference type="ARBA" id="ARBA00023043"/>
    </source>
</evidence>
<keyword evidence="1" id="KW-0677">Repeat</keyword>
<dbReference type="InterPro" id="IPR002110">
    <property type="entry name" value="Ankyrin_rpt"/>
</dbReference>
<accession>M2R7B3</accession>
<evidence type="ECO:0000313" key="5">
    <source>
        <dbReference type="Proteomes" id="UP000016930"/>
    </source>
</evidence>
<dbReference type="HOGENOM" id="CLU_2270499_0_0_1"/>
<feature type="repeat" description="ANK" evidence="3">
    <location>
        <begin position="38"/>
        <end position="70"/>
    </location>
</feature>
<gene>
    <name evidence="4" type="ORF">CERSUDRAFT_140685</name>
</gene>
<dbReference type="STRING" id="914234.M2R7B3"/>
<dbReference type="PANTHER" id="PTHR24173">
    <property type="entry name" value="ANKYRIN REPEAT CONTAINING"/>
    <property type="match status" value="1"/>
</dbReference>
<keyword evidence="5" id="KW-1185">Reference proteome</keyword>
<dbReference type="PROSITE" id="PS50088">
    <property type="entry name" value="ANK_REPEAT"/>
    <property type="match status" value="2"/>
</dbReference>